<dbReference type="SUPFAM" id="SSF55347">
    <property type="entry name" value="Glyceraldehyde-3-phosphate dehydrogenase-like, C-terminal domain"/>
    <property type="match status" value="1"/>
</dbReference>
<dbReference type="EMBL" id="AWVI01000019">
    <property type="protein sequence ID" value="ERK46752.1"/>
    <property type="molecule type" value="Genomic_DNA"/>
</dbReference>
<dbReference type="PANTHER" id="PTHR43054:SF1">
    <property type="entry name" value="SCYLLO-INOSITOL 2-DEHYDROGENASE (NADP(+)) IOLU"/>
    <property type="match status" value="1"/>
</dbReference>
<feature type="domain" description="Gfo/Idh/MocA-like oxidoreductase N-terminal" evidence="1">
    <location>
        <begin position="20"/>
        <end position="134"/>
    </location>
</feature>
<dbReference type="InterPro" id="IPR055170">
    <property type="entry name" value="GFO_IDH_MocA-like_dom"/>
</dbReference>
<dbReference type="Gene3D" id="3.40.50.720">
    <property type="entry name" value="NAD(P)-binding Rossmann-like Domain"/>
    <property type="match status" value="1"/>
</dbReference>
<evidence type="ECO:0000259" key="1">
    <source>
        <dbReference type="Pfam" id="PF01408"/>
    </source>
</evidence>
<dbReference type="GO" id="GO:0000166">
    <property type="term" value="F:nucleotide binding"/>
    <property type="evidence" value="ECO:0007669"/>
    <property type="project" value="InterPro"/>
</dbReference>
<dbReference type="AlphaFoldDB" id="U2R7S1"/>
<evidence type="ECO:0000259" key="2">
    <source>
        <dbReference type="Pfam" id="PF22725"/>
    </source>
</evidence>
<comment type="caution">
    <text evidence="3">The sequence shown here is derived from an EMBL/GenBank/DDBJ whole genome shotgun (WGS) entry which is preliminary data.</text>
</comment>
<accession>U2R7S1</accession>
<evidence type="ECO:0000313" key="3">
    <source>
        <dbReference type="EMBL" id="ERK46752.1"/>
    </source>
</evidence>
<dbReference type="Gene3D" id="3.30.360.10">
    <property type="entry name" value="Dihydrodipicolinate Reductase, domain 2"/>
    <property type="match status" value="1"/>
</dbReference>
<organism evidence="3 4">
    <name type="scientific">Faecalitalea cylindroides ATCC 27803</name>
    <dbReference type="NCBI Taxonomy" id="649755"/>
    <lineage>
        <taxon>Bacteria</taxon>
        <taxon>Bacillati</taxon>
        <taxon>Bacillota</taxon>
        <taxon>Erysipelotrichia</taxon>
        <taxon>Erysipelotrichales</taxon>
        <taxon>Erysipelotrichaceae</taxon>
        <taxon>Faecalitalea</taxon>
    </lineage>
</organism>
<proteinExistence type="predicted"/>
<feature type="domain" description="GFO/IDH/MocA-like oxidoreductase" evidence="2">
    <location>
        <begin position="155"/>
        <end position="265"/>
    </location>
</feature>
<evidence type="ECO:0000313" key="4">
    <source>
        <dbReference type="Proteomes" id="UP000016658"/>
    </source>
</evidence>
<name>U2R7S1_9FIRM</name>
<dbReference type="PANTHER" id="PTHR43054">
    <property type="match status" value="1"/>
</dbReference>
<dbReference type="InterPro" id="IPR000683">
    <property type="entry name" value="Gfo/Idh/MocA-like_OxRdtase_N"/>
</dbReference>
<dbReference type="HOGENOM" id="CLU_023194_7_0_9"/>
<dbReference type="SUPFAM" id="SSF51735">
    <property type="entry name" value="NAD(P)-binding Rossmann-fold domains"/>
    <property type="match status" value="1"/>
</dbReference>
<dbReference type="Proteomes" id="UP000016658">
    <property type="component" value="Unassembled WGS sequence"/>
</dbReference>
<dbReference type="PATRIC" id="fig|649755.3.peg.363"/>
<protein>
    <submittedName>
        <fullName evidence="3">Oxidoreductase, NAD-binding domain protein</fullName>
    </submittedName>
</protein>
<dbReference type="Pfam" id="PF01408">
    <property type="entry name" value="GFO_IDH_MocA"/>
    <property type="match status" value="1"/>
</dbReference>
<sequence>MIPRKKIIEKTVIKKEKEMKIGTIGTGVIVDRMIQAVNMTDHMSIEAVYSRSEQKACEYAKKHGVKKYYWNLDEMLNDPEIDTIYVASPNSLHYSQSKKAILAKKNVINEKPFTPTLKECIELFELAKENNVFIFEAITTIHLPNYALVKEHLKDCGELKFVQCNFSQYSSRYGKYKNHEQTNAFDPAFNGGALMDINVYCIHFVTGIFGKPESVSYIANRGYNGIDTSGILIMRYPGFIATCVGAKDSSSENHVYIQGDQGTIRVFGSSCGVCSHVEFIPPKKDMIGKKDVSNTLNIGIEQIMHMTYECAEFERITRLNDIEAYEKLCDQTRLVVSILEQCSKGE</sequence>
<reference evidence="3 4" key="1">
    <citation type="submission" date="2013-06" db="EMBL/GenBank/DDBJ databases">
        <authorList>
            <person name="Weinstock G."/>
            <person name="Sodergren E."/>
            <person name="Lobos E.A."/>
            <person name="Fulton L."/>
            <person name="Fulton R."/>
            <person name="Courtney L."/>
            <person name="Fronick C."/>
            <person name="O'Laughlin M."/>
            <person name="Godfrey J."/>
            <person name="Wilson R.M."/>
            <person name="Miner T."/>
            <person name="Farmer C."/>
            <person name="Delehaunty K."/>
            <person name="Cordes M."/>
            <person name="Minx P."/>
            <person name="Tomlinson C."/>
            <person name="Chen J."/>
            <person name="Wollam A."/>
            <person name="Pepin K.H."/>
            <person name="Bhonagiri V."/>
            <person name="Zhang X."/>
            <person name="Warren W."/>
            <person name="Mitreva M."/>
            <person name="Mardis E.R."/>
            <person name="Wilson R.K."/>
        </authorList>
    </citation>
    <scope>NUCLEOTIDE SEQUENCE [LARGE SCALE GENOMIC DNA]</scope>
    <source>
        <strain evidence="3 4">ATCC 27803</strain>
    </source>
</reference>
<dbReference type="InterPro" id="IPR036291">
    <property type="entry name" value="NAD(P)-bd_dom_sf"/>
</dbReference>
<dbReference type="Pfam" id="PF22725">
    <property type="entry name" value="GFO_IDH_MocA_C3"/>
    <property type="match status" value="1"/>
</dbReference>
<gene>
    <name evidence="3" type="ORF">HMPREF0367_00402</name>
</gene>